<evidence type="ECO:0000313" key="1">
    <source>
        <dbReference type="EMBL" id="EKC51817.1"/>
    </source>
</evidence>
<comment type="caution">
    <text evidence="1">The sequence shown here is derived from an EMBL/GenBank/DDBJ whole genome shotgun (WGS) entry which is preliminary data.</text>
</comment>
<proteinExistence type="predicted"/>
<accession>K1RTA6</accession>
<feature type="non-terminal residue" evidence="1">
    <location>
        <position position="1"/>
    </location>
</feature>
<name>K1RTA6_9ZZZZ</name>
<protein>
    <submittedName>
        <fullName evidence="1">Uncharacterized protein</fullName>
    </submittedName>
</protein>
<organism evidence="1">
    <name type="scientific">human gut metagenome</name>
    <dbReference type="NCBI Taxonomy" id="408170"/>
    <lineage>
        <taxon>unclassified sequences</taxon>
        <taxon>metagenomes</taxon>
        <taxon>organismal metagenomes</taxon>
    </lineage>
</organism>
<reference evidence="1" key="1">
    <citation type="journal article" date="2013" name="Environ. Microbiol.">
        <title>Microbiota from the distal guts of lean and obese adolescents exhibit partial functional redundancy besides clear differences in community structure.</title>
        <authorList>
            <person name="Ferrer M."/>
            <person name="Ruiz A."/>
            <person name="Lanza F."/>
            <person name="Haange S.B."/>
            <person name="Oberbach A."/>
            <person name="Till H."/>
            <person name="Bargiela R."/>
            <person name="Campoy C."/>
            <person name="Segura M.T."/>
            <person name="Richter M."/>
            <person name="von Bergen M."/>
            <person name="Seifert J."/>
            <person name="Suarez A."/>
        </authorList>
    </citation>
    <scope>NUCLEOTIDE SEQUENCE</scope>
</reference>
<sequence>ATRRVEELEELCRRLHGEFCARAEGTTDEVLFESTMRGGMMFGYTGNYRRVKAPYDRSRINTICRVRLGRMDDANDLEGEIVDN</sequence>
<gene>
    <name evidence="1" type="ORF">OBE_13410</name>
</gene>
<dbReference type="AlphaFoldDB" id="K1RTA6"/>
<dbReference type="EMBL" id="AJWZ01009258">
    <property type="protein sequence ID" value="EKC51817.1"/>
    <property type="molecule type" value="Genomic_DNA"/>
</dbReference>